<accession>A0A0B7IY10</accession>
<name>A0A0B7IY10_9PROT</name>
<keyword evidence="2 6" id="KW-0349">Heme</keyword>
<keyword evidence="7" id="KW-0812">Transmembrane</keyword>
<evidence type="ECO:0000259" key="8">
    <source>
        <dbReference type="PROSITE" id="PS51007"/>
    </source>
</evidence>
<dbReference type="Proteomes" id="UP000056322">
    <property type="component" value="Chromosome 1"/>
</dbReference>
<protein>
    <submittedName>
        <fullName evidence="9">Cytochrome c class I</fullName>
    </submittedName>
</protein>
<dbReference type="PRINTS" id="PR00607">
    <property type="entry name" value="CYTCHROMECIE"/>
</dbReference>
<keyword evidence="3 6" id="KW-0479">Metal-binding</keyword>
<dbReference type="KEGG" id="mbac:BN1209_0354"/>
<evidence type="ECO:0000256" key="6">
    <source>
        <dbReference type="PROSITE-ProRule" id="PRU00433"/>
    </source>
</evidence>
<dbReference type="InterPro" id="IPR036909">
    <property type="entry name" value="Cyt_c-like_dom_sf"/>
</dbReference>
<dbReference type="PANTHER" id="PTHR40942">
    <property type="match status" value="1"/>
</dbReference>
<gene>
    <name evidence="9" type="ORF">BN1209_0354</name>
</gene>
<keyword evidence="10" id="KW-1185">Reference proteome</keyword>
<dbReference type="PANTHER" id="PTHR40942:SF4">
    <property type="entry name" value="CYTOCHROME C5"/>
    <property type="match status" value="1"/>
</dbReference>
<dbReference type="Pfam" id="PF13442">
    <property type="entry name" value="Cytochrome_CBB3"/>
    <property type="match status" value="1"/>
</dbReference>
<dbReference type="EMBL" id="LN794158">
    <property type="protein sequence ID" value="CEN55405.1"/>
    <property type="molecule type" value="Genomic_DNA"/>
</dbReference>
<feature type="transmembrane region" description="Helical" evidence="7">
    <location>
        <begin position="14"/>
        <end position="37"/>
    </location>
</feature>
<evidence type="ECO:0000256" key="5">
    <source>
        <dbReference type="ARBA" id="ARBA00023004"/>
    </source>
</evidence>
<evidence type="ECO:0000313" key="10">
    <source>
        <dbReference type="Proteomes" id="UP000056322"/>
    </source>
</evidence>
<keyword evidence="7" id="KW-0472">Membrane</keyword>
<proteinExistence type="predicted"/>
<keyword evidence="7" id="KW-1133">Transmembrane helix</keyword>
<dbReference type="RefSeq" id="WP_045750680.1">
    <property type="nucleotide sequence ID" value="NZ_LN794158.1"/>
</dbReference>
<dbReference type="InterPro" id="IPR002323">
    <property type="entry name" value="Cyt_CIE"/>
</dbReference>
<dbReference type="Gene3D" id="1.10.760.10">
    <property type="entry name" value="Cytochrome c-like domain"/>
    <property type="match status" value="1"/>
</dbReference>
<dbReference type="PROSITE" id="PS51007">
    <property type="entry name" value="CYTC"/>
    <property type="match status" value="1"/>
</dbReference>
<evidence type="ECO:0000313" key="9">
    <source>
        <dbReference type="EMBL" id="CEN55405.1"/>
    </source>
</evidence>
<keyword evidence="4" id="KW-0249">Electron transport</keyword>
<dbReference type="OrthoDB" id="9814708at2"/>
<dbReference type="STRING" id="1581680.BN1209_0354"/>
<dbReference type="GO" id="GO:0005506">
    <property type="term" value="F:iron ion binding"/>
    <property type="evidence" value="ECO:0007669"/>
    <property type="project" value="InterPro"/>
</dbReference>
<evidence type="ECO:0000256" key="4">
    <source>
        <dbReference type="ARBA" id="ARBA00022982"/>
    </source>
</evidence>
<dbReference type="GO" id="GO:0009055">
    <property type="term" value="F:electron transfer activity"/>
    <property type="evidence" value="ECO:0007669"/>
    <property type="project" value="InterPro"/>
</dbReference>
<dbReference type="HOGENOM" id="CLU_082349_2_0_4"/>
<evidence type="ECO:0000256" key="7">
    <source>
        <dbReference type="SAM" id="Phobius"/>
    </source>
</evidence>
<reference evidence="10" key="1">
    <citation type="submission" date="2014-12" db="EMBL/GenBank/DDBJ databases">
        <authorList>
            <person name="Salcher M.M."/>
        </authorList>
    </citation>
    <scope>NUCLEOTIDE SEQUENCE [LARGE SCALE GENOMIC DNA]</scope>
    <source>
        <strain evidence="10">MMS-10A-171</strain>
    </source>
</reference>
<evidence type="ECO:0000256" key="3">
    <source>
        <dbReference type="ARBA" id="ARBA00022723"/>
    </source>
</evidence>
<sequence length="163" mass="16586">MSEHEFPPTSVKQVVLAVLGGIIAPALVIFLIAKLVFGVDASHTPEDAKVAATQAEERIKPVAQLAVAVVETGPHVDKGGEEVVKGVCSACHAVGALGSPKIGDKAAWGPRIAQGYETLVKHAIAGIRSMPARGGNAELTDGEVANAVAYMANQAGAGFKAGK</sequence>
<keyword evidence="1" id="KW-0813">Transport</keyword>
<dbReference type="AlphaFoldDB" id="A0A0B7IY10"/>
<dbReference type="InterPro" id="IPR009056">
    <property type="entry name" value="Cyt_c-like_dom"/>
</dbReference>
<dbReference type="GO" id="GO:0020037">
    <property type="term" value="F:heme binding"/>
    <property type="evidence" value="ECO:0007669"/>
    <property type="project" value="InterPro"/>
</dbReference>
<keyword evidence="5 6" id="KW-0408">Iron</keyword>
<dbReference type="SUPFAM" id="SSF46626">
    <property type="entry name" value="Cytochrome c"/>
    <property type="match status" value="1"/>
</dbReference>
<evidence type="ECO:0000256" key="2">
    <source>
        <dbReference type="ARBA" id="ARBA00022617"/>
    </source>
</evidence>
<evidence type="ECO:0000256" key="1">
    <source>
        <dbReference type="ARBA" id="ARBA00022448"/>
    </source>
</evidence>
<organism evidence="9 10">
    <name type="scientific">Candidatus Methylopumilus turicensis</name>
    <dbReference type="NCBI Taxonomy" id="1581680"/>
    <lineage>
        <taxon>Bacteria</taxon>
        <taxon>Pseudomonadati</taxon>
        <taxon>Pseudomonadota</taxon>
        <taxon>Betaproteobacteria</taxon>
        <taxon>Nitrosomonadales</taxon>
        <taxon>Methylophilaceae</taxon>
        <taxon>Candidatus Methylopumilus</taxon>
    </lineage>
</organism>
<feature type="domain" description="Cytochrome c" evidence="8">
    <location>
        <begin position="75"/>
        <end position="155"/>
    </location>
</feature>